<evidence type="ECO:0000256" key="4">
    <source>
        <dbReference type="ARBA" id="ARBA00022741"/>
    </source>
</evidence>
<evidence type="ECO:0000259" key="10">
    <source>
        <dbReference type="PROSITE" id="PS50862"/>
    </source>
</evidence>
<dbReference type="PANTHER" id="PTHR43707:SF1">
    <property type="entry name" value="HISTIDINE--TRNA LIGASE, MITOCHONDRIAL-RELATED"/>
    <property type="match status" value="1"/>
</dbReference>
<feature type="binding site" evidence="9">
    <location>
        <position position="126"/>
    </location>
    <ligand>
        <name>L-histidine</name>
        <dbReference type="ChEBI" id="CHEBI:57595"/>
    </ligand>
</feature>
<comment type="subunit">
    <text evidence="2 8">Homodimer.</text>
</comment>
<dbReference type="Gene3D" id="3.40.50.800">
    <property type="entry name" value="Anticodon-binding domain"/>
    <property type="match status" value="1"/>
</dbReference>
<dbReference type="HAMAP" id="MF_00127">
    <property type="entry name" value="His_tRNA_synth"/>
    <property type="match status" value="1"/>
</dbReference>
<comment type="catalytic activity">
    <reaction evidence="7 8">
        <text>tRNA(His) + L-histidine + ATP = L-histidyl-tRNA(His) + AMP + diphosphate + H(+)</text>
        <dbReference type="Rhea" id="RHEA:17313"/>
        <dbReference type="Rhea" id="RHEA-COMP:9665"/>
        <dbReference type="Rhea" id="RHEA-COMP:9689"/>
        <dbReference type="ChEBI" id="CHEBI:15378"/>
        <dbReference type="ChEBI" id="CHEBI:30616"/>
        <dbReference type="ChEBI" id="CHEBI:33019"/>
        <dbReference type="ChEBI" id="CHEBI:57595"/>
        <dbReference type="ChEBI" id="CHEBI:78442"/>
        <dbReference type="ChEBI" id="CHEBI:78527"/>
        <dbReference type="ChEBI" id="CHEBI:456215"/>
        <dbReference type="EC" id="6.1.1.21"/>
    </reaction>
</comment>
<keyword evidence="6 8" id="KW-0030">Aminoacyl-tRNA synthetase</keyword>
<name>A0A7C0Y4E3_DESA2</name>
<dbReference type="GO" id="GO:0005524">
    <property type="term" value="F:ATP binding"/>
    <property type="evidence" value="ECO:0007669"/>
    <property type="project" value="UniProtKB-UniRule"/>
</dbReference>
<dbReference type="InterPro" id="IPR045864">
    <property type="entry name" value="aa-tRNA-synth_II/BPL/LPL"/>
</dbReference>
<dbReference type="PIRSF" id="PIRSF001549">
    <property type="entry name" value="His-tRNA_synth"/>
    <property type="match status" value="1"/>
</dbReference>
<keyword evidence="4 8" id="KW-0547">Nucleotide-binding</keyword>
<dbReference type="InterPro" id="IPR004516">
    <property type="entry name" value="HisRS/HisZ"/>
</dbReference>
<keyword evidence="8" id="KW-0963">Cytoplasm</keyword>
<dbReference type="EC" id="6.1.1.21" evidence="8"/>
<feature type="binding site" evidence="9">
    <location>
        <position position="112"/>
    </location>
    <ligand>
        <name>L-histidine</name>
        <dbReference type="ChEBI" id="CHEBI:57595"/>
    </ligand>
</feature>
<comment type="subcellular location">
    <subcellularLocation>
        <location evidence="8">Cytoplasm</location>
    </subcellularLocation>
</comment>
<dbReference type="PROSITE" id="PS50862">
    <property type="entry name" value="AA_TRNA_LIGASE_II"/>
    <property type="match status" value="1"/>
</dbReference>
<organism evidence="11">
    <name type="scientific">Desulfofervidus auxilii</name>
    <dbReference type="NCBI Taxonomy" id="1621989"/>
    <lineage>
        <taxon>Bacteria</taxon>
        <taxon>Pseudomonadati</taxon>
        <taxon>Thermodesulfobacteriota</taxon>
        <taxon>Candidatus Desulfofervidia</taxon>
        <taxon>Candidatus Desulfofervidales</taxon>
        <taxon>Candidatus Desulfofervidaceae</taxon>
        <taxon>Candidatus Desulfofervidus</taxon>
    </lineage>
</organism>
<evidence type="ECO:0000256" key="8">
    <source>
        <dbReference type="HAMAP-Rule" id="MF_00127"/>
    </source>
</evidence>
<feature type="binding site" evidence="9">
    <location>
        <begin position="81"/>
        <end position="83"/>
    </location>
    <ligand>
        <name>L-histidine</name>
        <dbReference type="ChEBI" id="CHEBI:57595"/>
    </ligand>
</feature>
<dbReference type="GO" id="GO:0005737">
    <property type="term" value="C:cytoplasm"/>
    <property type="evidence" value="ECO:0007669"/>
    <property type="project" value="UniProtKB-SubCell"/>
</dbReference>
<evidence type="ECO:0000256" key="7">
    <source>
        <dbReference type="ARBA" id="ARBA00047639"/>
    </source>
</evidence>
<dbReference type="InterPro" id="IPR041715">
    <property type="entry name" value="HisRS-like_core"/>
</dbReference>
<dbReference type="SUPFAM" id="SSF52954">
    <property type="entry name" value="Class II aaRS ABD-related"/>
    <property type="match status" value="1"/>
</dbReference>
<evidence type="ECO:0000256" key="6">
    <source>
        <dbReference type="ARBA" id="ARBA00023146"/>
    </source>
</evidence>
<proteinExistence type="inferred from homology"/>
<dbReference type="InterPro" id="IPR006195">
    <property type="entry name" value="aa-tRNA-synth_II"/>
</dbReference>
<evidence type="ECO:0000256" key="1">
    <source>
        <dbReference type="ARBA" id="ARBA00008226"/>
    </source>
</evidence>
<dbReference type="EMBL" id="DRBS01000170">
    <property type="protein sequence ID" value="HDD44081.1"/>
    <property type="molecule type" value="Genomic_DNA"/>
</dbReference>
<dbReference type="GO" id="GO:0006427">
    <property type="term" value="P:histidyl-tRNA aminoacylation"/>
    <property type="evidence" value="ECO:0007669"/>
    <property type="project" value="UniProtKB-UniRule"/>
</dbReference>
<evidence type="ECO:0000256" key="3">
    <source>
        <dbReference type="ARBA" id="ARBA00022598"/>
    </source>
</evidence>
<protein>
    <recommendedName>
        <fullName evidence="8">Histidine--tRNA ligase</fullName>
        <ecNumber evidence="8">6.1.1.21</ecNumber>
    </recommendedName>
    <alternativeName>
        <fullName evidence="8">Histidyl-tRNA synthetase</fullName>
        <shortName evidence="8">HisRS</shortName>
    </alternativeName>
</protein>
<reference evidence="11" key="1">
    <citation type="journal article" date="2020" name="mSystems">
        <title>Genome- and Community-Level Interaction Insights into Carbon Utilization and Element Cycling Functions of Hydrothermarchaeota in Hydrothermal Sediment.</title>
        <authorList>
            <person name="Zhou Z."/>
            <person name="Liu Y."/>
            <person name="Xu W."/>
            <person name="Pan J."/>
            <person name="Luo Z.H."/>
            <person name="Li M."/>
        </authorList>
    </citation>
    <scope>NUCLEOTIDE SEQUENCE [LARGE SCALE GENOMIC DNA]</scope>
    <source>
        <strain evidence="11">HyVt-233</strain>
    </source>
</reference>
<dbReference type="NCBIfam" id="TIGR00442">
    <property type="entry name" value="hisS"/>
    <property type="match status" value="1"/>
</dbReference>
<dbReference type="Pfam" id="PF13393">
    <property type="entry name" value="tRNA-synt_His"/>
    <property type="match status" value="1"/>
</dbReference>
<comment type="caution">
    <text evidence="11">The sequence shown here is derived from an EMBL/GenBank/DDBJ whole genome shotgun (WGS) entry which is preliminary data.</text>
</comment>
<dbReference type="SUPFAM" id="SSF55681">
    <property type="entry name" value="Class II aaRS and biotin synthetases"/>
    <property type="match status" value="1"/>
</dbReference>
<feature type="domain" description="Aminoacyl-transfer RNA synthetases class-II family profile" evidence="10">
    <location>
        <begin position="1"/>
        <end position="323"/>
    </location>
</feature>
<dbReference type="Gene3D" id="3.30.930.10">
    <property type="entry name" value="Bira Bifunctional Protein, Domain 2"/>
    <property type="match status" value="1"/>
</dbReference>
<gene>
    <name evidence="8" type="primary">hisS</name>
    <name evidence="11" type="ORF">ENG63_04380</name>
</gene>
<evidence type="ECO:0000256" key="9">
    <source>
        <dbReference type="PIRSR" id="PIRSR001549-1"/>
    </source>
</evidence>
<feature type="binding site" evidence="9">
    <location>
        <position position="257"/>
    </location>
    <ligand>
        <name>L-histidine</name>
        <dbReference type="ChEBI" id="CHEBI:57595"/>
    </ligand>
</feature>
<dbReference type="PANTHER" id="PTHR43707">
    <property type="entry name" value="HISTIDYL-TRNA SYNTHETASE"/>
    <property type="match status" value="1"/>
</dbReference>
<dbReference type="GO" id="GO:0004821">
    <property type="term" value="F:histidine-tRNA ligase activity"/>
    <property type="evidence" value="ECO:0007669"/>
    <property type="project" value="UniProtKB-UniRule"/>
</dbReference>
<dbReference type="InterPro" id="IPR015807">
    <property type="entry name" value="His-tRNA-ligase"/>
</dbReference>
<comment type="similarity">
    <text evidence="1 8">Belongs to the class-II aminoacyl-tRNA synthetase family.</text>
</comment>
<dbReference type="Pfam" id="PF03129">
    <property type="entry name" value="HGTP_anticodon"/>
    <property type="match status" value="1"/>
</dbReference>
<dbReference type="CDD" id="cd00773">
    <property type="entry name" value="HisRS-like_core"/>
    <property type="match status" value="1"/>
</dbReference>
<keyword evidence="3 8" id="KW-0436">Ligase</keyword>
<dbReference type="Proteomes" id="UP000886289">
    <property type="component" value="Unassembled WGS sequence"/>
</dbReference>
<dbReference type="InterPro" id="IPR004154">
    <property type="entry name" value="Anticodon-bd"/>
</dbReference>
<accession>A0A7C0Y4E3</accession>
<evidence type="ECO:0000256" key="5">
    <source>
        <dbReference type="ARBA" id="ARBA00022917"/>
    </source>
</evidence>
<evidence type="ECO:0000313" key="11">
    <source>
        <dbReference type="EMBL" id="HDD44081.1"/>
    </source>
</evidence>
<evidence type="ECO:0000256" key="2">
    <source>
        <dbReference type="ARBA" id="ARBA00011738"/>
    </source>
</evidence>
<keyword evidence="5 8" id="KW-0648">Protein biosynthesis</keyword>
<feature type="binding site" evidence="9">
    <location>
        <begin position="261"/>
        <end position="262"/>
    </location>
    <ligand>
        <name>L-histidine</name>
        <dbReference type="ChEBI" id="CHEBI:57595"/>
    </ligand>
</feature>
<feature type="binding site" evidence="9">
    <location>
        <position position="130"/>
    </location>
    <ligand>
        <name>L-histidine</name>
        <dbReference type="ChEBI" id="CHEBI:57595"/>
    </ligand>
</feature>
<dbReference type="InterPro" id="IPR036621">
    <property type="entry name" value="Anticodon-bd_dom_sf"/>
</dbReference>
<sequence>MRIQTVRGFRDILPEEARKWQAVEEIARKVLLTYGFKEVRSPILEKTELFIRSIGETTDIVEKEMYSFVDKGGDSLTLRPEATASIVRMYIQHSLYHRPAWSKLFTIGPMFRRERPQKGRYRQFWQINAEMFGFSHPIADAEIILALNTILEKLKISSYELHLNSLGCKTCRQTFKEALKDYLEKIQDMLCPDCQRRQKLNPLRVFDCKVEGCQKVLEKAPLITDYLCNECKKHFEELQFYLSLLDIKFILNPRLVRGLDYYTRTAFEVILPQIGAQSAVAGGGRYDNLVEELGGKSTPAIGFAIGLDRLLPYISNFNQKERPIFIALLGKESIKLGLLWAKYLRKKNIFTEIDYRLGSLKSQLNRANHLEAAWSLIIGEDEIKKGEAILRNMDTKEQINIPVYPEKGLNKLLEKIGR</sequence>
<dbReference type="AlphaFoldDB" id="A0A7C0Y4E3"/>
<keyword evidence="8" id="KW-0067">ATP-binding</keyword>